<feature type="transmembrane region" description="Helical" evidence="2">
    <location>
        <begin position="332"/>
        <end position="351"/>
    </location>
</feature>
<dbReference type="RefSeq" id="WP_153360219.1">
    <property type="nucleotide sequence ID" value="NZ_ML762492.1"/>
</dbReference>
<keyword evidence="5" id="KW-1185">Reference proteome</keyword>
<comment type="caution">
    <text evidence="4">The sequence shown here is derived from an EMBL/GenBank/DDBJ whole genome shotgun (WGS) entry which is preliminary data.</text>
</comment>
<feature type="compositionally biased region" description="Gly residues" evidence="1">
    <location>
        <begin position="1"/>
        <end position="12"/>
    </location>
</feature>
<dbReference type="Pfam" id="PF02517">
    <property type="entry name" value="Rce1-like"/>
    <property type="match status" value="1"/>
</dbReference>
<feature type="transmembrane region" description="Helical" evidence="2">
    <location>
        <begin position="214"/>
        <end position="232"/>
    </location>
</feature>
<feature type="transmembrane region" description="Helical" evidence="2">
    <location>
        <begin position="181"/>
        <end position="202"/>
    </location>
</feature>
<dbReference type="OrthoDB" id="2680086at2"/>
<dbReference type="AlphaFoldDB" id="A0A562ISY6"/>
<feature type="domain" description="CAAX prenyl protease 2/Lysostaphin resistance protein A-like" evidence="3">
    <location>
        <begin position="217"/>
        <end position="312"/>
    </location>
</feature>
<keyword evidence="2" id="KW-0812">Transmembrane</keyword>
<evidence type="ECO:0000256" key="1">
    <source>
        <dbReference type="SAM" id="MobiDB-lite"/>
    </source>
</evidence>
<evidence type="ECO:0000313" key="5">
    <source>
        <dbReference type="Proteomes" id="UP000321490"/>
    </source>
</evidence>
<dbReference type="GO" id="GO:0080120">
    <property type="term" value="P:CAAX-box protein maturation"/>
    <property type="evidence" value="ECO:0007669"/>
    <property type="project" value="UniProtKB-ARBA"/>
</dbReference>
<feature type="compositionally biased region" description="Basic and acidic residues" evidence="1">
    <location>
        <begin position="447"/>
        <end position="457"/>
    </location>
</feature>
<organism evidence="4 5">
    <name type="scientific">Modestobacter roseus</name>
    <dbReference type="NCBI Taxonomy" id="1181884"/>
    <lineage>
        <taxon>Bacteria</taxon>
        <taxon>Bacillati</taxon>
        <taxon>Actinomycetota</taxon>
        <taxon>Actinomycetes</taxon>
        <taxon>Geodermatophilales</taxon>
        <taxon>Geodermatophilaceae</taxon>
        <taxon>Modestobacter</taxon>
    </lineage>
</organism>
<keyword evidence="2" id="KW-1133">Transmembrane helix</keyword>
<feature type="region of interest" description="Disordered" evidence="1">
    <location>
        <begin position="375"/>
        <end position="399"/>
    </location>
</feature>
<evidence type="ECO:0000259" key="3">
    <source>
        <dbReference type="Pfam" id="PF02517"/>
    </source>
</evidence>
<keyword evidence="2" id="KW-0472">Membrane</keyword>
<name>A0A562ISY6_9ACTN</name>
<dbReference type="GO" id="GO:0004175">
    <property type="term" value="F:endopeptidase activity"/>
    <property type="evidence" value="ECO:0007669"/>
    <property type="project" value="UniProtKB-ARBA"/>
</dbReference>
<evidence type="ECO:0000256" key="2">
    <source>
        <dbReference type="SAM" id="Phobius"/>
    </source>
</evidence>
<feature type="region of interest" description="Disordered" evidence="1">
    <location>
        <begin position="427"/>
        <end position="457"/>
    </location>
</feature>
<feature type="transmembrane region" description="Helical" evidence="2">
    <location>
        <begin position="97"/>
        <end position="123"/>
    </location>
</feature>
<evidence type="ECO:0000313" key="4">
    <source>
        <dbReference type="EMBL" id="TWH73950.1"/>
    </source>
</evidence>
<accession>A0A562ISY6</accession>
<feature type="region of interest" description="Disordered" evidence="1">
    <location>
        <begin position="51"/>
        <end position="76"/>
    </location>
</feature>
<dbReference type="EMBL" id="VLKF01000001">
    <property type="protein sequence ID" value="TWH73950.1"/>
    <property type="molecule type" value="Genomic_DNA"/>
</dbReference>
<dbReference type="Proteomes" id="UP000321490">
    <property type="component" value="Unassembled WGS sequence"/>
</dbReference>
<protein>
    <recommendedName>
        <fullName evidence="3">CAAX prenyl protease 2/Lysostaphin resistance protein A-like domain-containing protein</fullName>
    </recommendedName>
</protein>
<sequence length="457" mass="47396">MTGWGGWPGGQPGEPYAGPPGQSYAGPPPTGPAGAPPVVPRVAVWYPPAAVPGPPAPPTGRRRQSRPVTPPGAPPHDAPQPYALLMRTRDWAWWRPVLGLLLLVVLYVVAGAVIGGIALFTGLTVDLYMDLTDAGVLLLTNISLIVAIPIIWLCWSVAHGMRIGWSSSVLGRLRWRLFRPLGWRGLATLGAAVAVLVVIDTVTGPGGVTGPSASYGWLVLVVVLTTPLQAAAEEYAFRGYLSQAIAGWIGRPRAGALVAALVTATLFSAAHLPPDVESFLYRFAMGLSFSAVVWWTGGLEAAIVAHTVNNVVIFLLGGALGGAVSADASDDLLGWWAALLGAVGMVAYVLWVRGLSRRLHPELLSPALDLRVTSQAPSGPGWPSQGVPHHVGPPAVPQSAYGPPAYGPPAYGPAAYGPPAYGPPAYGPPGYAPPAYGPPGHAAPPPPDDRWARPTGG</sequence>
<proteinExistence type="predicted"/>
<feature type="transmembrane region" description="Helical" evidence="2">
    <location>
        <begin position="308"/>
        <end position="326"/>
    </location>
</feature>
<reference evidence="4 5" key="1">
    <citation type="submission" date="2019-07" db="EMBL/GenBank/DDBJ databases">
        <title>R&amp;d 2014.</title>
        <authorList>
            <person name="Klenk H.-P."/>
        </authorList>
    </citation>
    <scope>NUCLEOTIDE SEQUENCE [LARGE SCALE GENOMIC DNA]</scope>
    <source>
        <strain evidence="4 5">DSM 45764</strain>
    </source>
</reference>
<feature type="transmembrane region" description="Helical" evidence="2">
    <location>
        <begin position="135"/>
        <end position="160"/>
    </location>
</feature>
<feature type="region of interest" description="Disordered" evidence="1">
    <location>
        <begin position="1"/>
        <end position="37"/>
    </location>
</feature>
<feature type="transmembrane region" description="Helical" evidence="2">
    <location>
        <begin position="279"/>
        <end position="296"/>
    </location>
</feature>
<feature type="transmembrane region" description="Helical" evidence="2">
    <location>
        <begin position="253"/>
        <end position="273"/>
    </location>
</feature>
<feature type="compositionally biased region" description="Pro residues" evidence="1">
    <location>
        <begin position="427"/>
        <end position="446"/>
    </location>
</feature>
<gene>
    <name evidence="4" type="ORF">JD78_02482</name>
</gene>
<dbReference type="InterPro" id="IPR003675">
    <property type="entry name" value="Rce1/LyrA-like_dom"/>
</dbReference>
<feature type="compositionally biased region" description="Pro residues" evidence="1">
    <location>
        <begin position="26"/>
        <end position="37"/>
    </location>
</feature>